<name>A0ABW3TYU2_9BACL</name>
<dbReference type="Proteomes" id="UP001597231">
    <property type="component" value="Unassembled WGS sequence"/>
</dbReference>
<keyword evidence="2" id="KW-1185">Reference proteome</keyword>
<sequence length="163" mass="19104">MYTDEIVHLYHHPFYSEAVVEIPWSEGFAGITLILFKEYPTAIVKVDSFADDSRLYSVLAHELFHRLQYVKGESRFPDEVLGITYPNDAENIALRQQEHLHLYKSVMATDIAERVNDLNQFISYRERRAEVIGQFMEYEQLIETVEDPAYYVELNAYIVRSGM</sequence>
<reference evidence="2" key="1">
    <citation type="journal article" date="2019" name="Int. J. Syst. Evol. Microbiol.">
        <title>The Global Catalogue of Microorganisms (GCM) 10K type strain sequencing project: providing services to taxonomists for standard genome sequencing and annotation.</title>
        <authorList>
            <consortium name="The Broad Institute Genomics Platform"/>
            <consortium name="The Broad Institute Genome Sequencing Center for Infectious Disease"/>
            <person name="Wu L."/>
            <person name="Ma J."/>
        </authorList>
    </citation>
    <scope>NUCLEOTIDE SEQUENCE [LARGE SCALE GENOMIC DNA]</scope>
    <source>
        <strain evidence="2">CCUG 53915</strain>
    </source>
</reference>
<proteinExistence type="predicted"/>
<accession>A0ABW3TYU2</accession>
<evidence type="ECO:0008006" key="3">
    <source>
        <dbReference type="Google" id="ProtNLM"/>
    </source>
</evidence>
<comment type="caution">
    <text evidence="1">The sequence shown here is derived from an EMBL/GenBank/DDBJ whole genome shotgun (WGS) entry which is preliminary data.</text>
</comment>
<dbReference type="RefSeq" id="WP_381480689.1">
    <property type="nucleotide sequence ID" value="NZ_JBHTLT010000047.1"/>
</dbReference>
<protein>
    <recommendedName>
        <fullName evidence="3">IrrE N-terminal-like domain-containing protein</fullName>
    </recommendedName>
</protein>
<evidence type="ECO:0000313" key="1">
    <source>
        <dbReference type="EMBL" id="MFD1205514.1"/>
    </source>
</evidence>
<evidence type="ECO:0000313" key="2">
    <source>
        <dbReference type="Proteomes" id="UP001597231"/>
    </source>
</evidence>
<gene>
    <name evidence="1" type="ORF">ACFQ38_10430</name>
</gene>
<organism evidence="1 2">
    <name type="scientific">Sporosarcina contaminans</name>
    <dbReference type="NCBI Taxonomy" id="633403"/>
    <lineage>
        <taxon>Bacteria</taxon>
        <taxon>Bacillati</taxon>
        <taxon>Bacillota</taxon>
        <taxon>Bacilli</taxon>
        <taxon>Bacillales</taxon>
        <taxon>Caryophanaceae</taxon>
        <taxon>Sporosarcina</taxon>
    </lineage>
</organism>
<dbReference type="EMBL" id="JBHTLT010000047">
    <property type="protein sequence ID" value="MFD1205514.1"/>
    <property type="molecule type" value="Genomic_DNA"/>
</dbReference>